<dbReference type="AlphaFoldDB" id="A0A1H1W1K8"/>
<name>A0A1H1W1K8_9PSED</name>
<dbReference type="Proteomes" id="UP000199524">
    <property type="component" value="Chromosome I"/>
</dbReference>
<gene>
    <name evidence="1" type="ORF">SAMN05216598_3209</name>
</gene>
<accession>A0A1H1W1K8</accession>
<sequence>MTVFDSSIAEARRCSALFRFGREVEAALLMVELFDGIQARLLQASAEQHQVWAQLLVQMFGCQERQDWLGLADTLEYEVVQLLQWVEASH</sequence>
<dbReference type="RefSeq" id="WP_090206421.1">
    <property type="nucleotide sequence ID" value="NZ_LT629777.1"/>
</dbReference>
<dbReference type="EMBL" id="LT629777">
    <property type="protein sequence ID" value="SDS90984.1"/>
    <property type="molecule type" value="Genomic_DNA"/>
</dbReference>
<reference evidence="2" key="1">
    <citation type="submission" date="2016-10" db="EMBL/GenBank/DDBJ databases">
        <authorList>
            <person name="Varghese N."/>
            <person name="Submissions S."/>
        </authorList>
    </citation>
    <scope>NUCLEOTIDE SEQUENCE [LARGE SCALE GENOMIC DNA]</scope>
    <source>
        <strain evidence="2">ATCC 23835</strain>
    </source>
</reference>
<proteinExistence type="predicted"/>
<dbReference type="GeneID" id="300208153"/>
<keyword evidence="2" id="KW-1185">Reference proteome</keyword>
<organism evidence="1 2">
    <name type="scientific">Pseudomonas asplenii</name>
    <dbReference type="NCBI Taxonomy" id="53407"/>
    <lineage>
        <taxon>Bacteria</taxon>
        <taxon>Pseudomonadati</taxon>
        <taxon>Pseudomonadota</taxon>
        <taxon>Gammaproteobacteria</taxon>
        <taxon>Pseudomonadales</taxon>
        <taxon>Pseudomonadaceae</taxon>
        <taxon>Pseudomonas</taxon>
    </lineage>
</organism>
<evidence type="ECO:0000313" key="2">
    <source>
        <dbReference type="Proteomes" id="UP000199524"/>
    </source>
</evidence>
<evidence type="ECO:0000313" key="1">
    <source>
        <dbReference type="EMBL" id="SDS90984.1"/>
    </source>
</evidence>
<protein>
    <submittedName>
        <fullName evidence="1">Uncharacterized protein</fullName>
    </submittedName>
</protein>